<evidence type="ECO:0000313" key="2">
    <source>
        <dbReference type="EMBL" id="KAG5758779.1"/>
    </source>
</evidence>
<evidence type="ECO:0000313" key="3">
    <source>
        <dbReference type="Proteomes" id="UP000750502"/>
    </source>
</evidence>
<evidence type="ECO:0000256" key="1">
    <source>
        <dbReference type="SAM" id="MobiDB-lite"/>
    </source>
</evidence>
<reference evidence="2" key="2">
    <citation type="submission" date="2020-10" db="EMBL/GenBank/DDBJ databases">
        <authorList>
            <person name="Peck L.D."/>
            <person name="Nowell R.W."/>
            <person name="Flood J."/>
            <person name="Ryan M.J."/>
            <person name="Barraclough T.G."/>
        </authorList>
    </citation>
    <scope>NUCLEOTIDE SEQUENCE</scope>
    <source>
        <strain evidence="2">IMI 127659i</strain>
    </source>
</reference>
<proteinExistence type="predicted"/>
<sequence length="68" mass="7474">MLPAATSAHIAPKVLPIVLTVGGATVAGRSLSRQYNRETIRAQPTQRTQPQPQPRSRYFELVLESVFA</sequence>
<gene>
    <name evidence="2" type="ORF">H9Q72_013093</name>
</gene>
<feature type="region of interest" description="Disordered" evidence="1">
    <location>
        <begin position="32"/>
        <end position="55"/>
    </location>
</feature>
<dbReference type="EMBL" id="JADFTT010000760">
    <property type="protein sequence ID" value="KAG5758779.1"/>
    <property type="molecule type" value="Genomic_DNA"/>
</dbReference>
<reference evidence="2" key="1">
    <citation type="journal article" date="2020" name="bioRxiv">
        <title>Historical genomics reveals the evolutionary mechanisms behind multiple outbreaks of the host-specific coffee wilt pathogen Fusarium xylarioides.</title>
        <authorList>
            <person name="Peck D."/>
            <person name="Nowell R.W."/>
            <person name="Flood J."/>
            <person name="Ryan M.J."/>
            <person name="Barraclough T.G."/>
        </authorList>
    </citation>
    <scope>NUCLEOTIDE SEQUENCE</scope>
    <source>
        <strain evidence="2">IMI 127659i</strain>
    </source>
</reference>
<dbReference type="OrthoDB" id="4999445at2759"/>
<dbReference type="AlphaFoldDB" id="A0A9P7KZ36"/>
<name>A0A9P7KZ36_9HYPO</name>
<keyword evidence="3" id="KW-1185">Reference proteome</keyword>
<protein>
    <submittedName>
        <fullName evidence="2">Uncharacterized protein</fullName>
    </submittedName>
</protein>
<dbReference type="Proteomes" id="UP000750502">
    <property type="component" value="Unassembled WGS sequence"/>
</dbReference>
<organism evidence="2 3">
    <name type="scientific">Fusarium xylarioides</name>
    <dbReference type="NCBI Taxonomy" id="221167"/>
    <lineage>
        <taxon>Eukaryota</taxon>
        <taxon>Fungi</taxon>
        <taxon>Dikarya</taxon>
        <taxon>Ascomycota</taxon>
        <taxon>Pezizomycotina</taxon>
        <taxon>Sordariomycetes</taxon>
        <taxon>Hypocreomycetidae</taxon>
        <taxon>Hypocreales</taxon>
        <taxon>Nectriaceae</taxon>
        <taxon>Fusarium</taxon>
        <taxon>Fusarium fujikuroi species complex</taxon>
    </lineage>
</organism>
<comment type="caution">
    <text evidence="2">The sequence shown here is derived from an EMBL/GenBank/DDBJ whole genome shotgun (WGS) entry which is preliminary data.</text>
</comment>
<accession>A0A9P7KZ36</accession>